<comment type="caution">
    <text evidence="1">The sequence shown here is derived from an EMBL/GenBank/DDBJ whole genome shotgun (WGS) entry which is preliminary data.</text>
</comment>
<keyword evidence="2" id="KW-1185">Reference proteome</keyword>
<proteinExistence type="predicted"/>
<gene>
    <name evidence="1" type="ORF">RRF57_001214</name>
</gene>
<dbReference type="Proteomes" id="UP001305414">
    <property type="component" value="Unassembled WGS sequence"/>
</dbReference>
<reference evidence="1 2" key="1">
    <citation type="submission" date="2023-10" db="EMBL/GenBank/DDBJ databases">
        <title>Draft genome sequence of Xylaria bambusicola isolate GMP-LS, the root and basal stem rot pathogen of sugarcane in Indonesia.</title>
        <authorList>
            <person name="Selvaraj P."/>
            <person name="Muralishankar V."/>
            <person name="Muruganantham S."/>
            <person name="Sp S."/>
            <person name="Haryani S."/>
            <person name="Lau K.J.X."/>
            <person name="Naqvi N.I."/>
        </authorList>
    </citation>
    <scope>NUCLEOTIDE SEQUENCE [LARGE SCALE GENOMIC DNA]</scope>
    <source>
        <strain evidence="1">GMP-LS</strain>
    </source>
</reference>
<dbReference type="EMBL" id="JAWHQM010000002">
    <property type="protein sequence ID" value="KAK5625498.1"/>
    <property type="molecule type" value="Genomic_DNA"/>
</dbReference>
<name>A0AAN7UBI4_9PEZI</name>
<protein>
    <submittedName>
        <fullName evidence="1">Uncharacterized protein</fullName>
    </submittedName>
</protein>
<evidence type="ECO:0000313" key="1">
    <source>
        <dbReference type="EMBL" id="KAK5625498.1"/>
    </source>
</evidence>
<sequence length="69" mass="7797">MANQHQSDGWAALGPRYVDVDVVVARPRAAFSARLVLVPYSCKYQRLRNPATRYMRDPRPPVGPSDRPC</sequence>
<organism evidence="1 2">
    <name type="scientific">Xylaria bambusicola</name>
    <dbReference type="NCBI Taxonomy" id="326684"/>
    <lineage>
        <taxon>Eukaryota</taxon>
        <taxon>Fungi</taxon>
        <taxon>Dikarya</taxon>
        <taxon>Ascomycota</taxon>
        <taxon>Pezizomycotina</taxon>
        <taxon>Sordariomycetes</taxon>
        <taxon>Xylariomycetidae</taxon>
        <taxon>Xylariales</taxon>
        <taxon>Xylariaceae</taxon>
        <taxon>Xylaria</taxon>
    </lineage>
</organism>
<evidence type="ECO:0000313" key="2">
    <source>
        <dbReference type="Proteomes" id="UP001305414"/>
    </source>
</evidence>
<accession>A0AAN7UBI4</accession>
<dbReference type="AlphaFoldDB" id="A0AAN7UBI4"/>